<gene>
    <name evidence="1" type="ORF">HMPREF0519_0336</name>
</gene>
<dbReference type="EMBL" id="ACGP01000085">
    <property type="protein sequence ID" value="EEI25519.1"/>
    <property type="molecule type" value="Genomic_DNA"/>
</dbReference>
<dbReference type="HOGENOM" id="CLU_3026500_0_0_9"/>
<accession>C0XGH5</accession>
<organism evidence="1 2">
    <name type="scientific">Lentilactobacillus hilgardii (strain ATCC 8290 / DSM 20176 / CCUG 30140 / JCM 1155 / KCTC 3500 / NBRC 15886 / NCIMB 8040 / NRRL B-1843 / 9)</name>
    <dbReference type="NCBI Taxonomy" id="1423757"/>
    <lineage>
        <taxon>Bacteria</taxon>
        <taxon>Bacillati</taxon>
        <taxon>Bacillota</taxon>
        <taxon>Bacilli</taxon>
        <taxon>Lactobacillales</taxon>
        <taxon>Lactobacillaceae</taxon>
        <taxon>Lentilactobacillus</taxon>
    </lineage>
</organism>
<dbReference type="AlphaFoldDB" id="C0XGH5"/>
<name>C0XGH5_LENH9</name>
<dbReference type="RefSeq" id="WP_003558548.1">
    <property type="nucleotide sequence ID" value="NZ_AZDF01000011.1"/>
</dbReference>
<sequence length="55" mass="6285">MTKISKVLKLRALIEYFDDQGSLKTIASVNVQLTTLAIWDLPTTEFLENRFNKLG</sequence>
<dbReference type="PATRIC" id="fig|1423757.3.peg.323"/>
<comment type="caution">
    <text evidence="1">The sequence shown here is derived from an EMBL/GenBank/DDBJ whole genome shotgun (WGS) entry which is preliminary data.</text>
</comment>
<evidence type="ECO:0000313" key="1">
    <source>
        <dbReference type="EMBL" id="EEI25519.1"/>
    </source>
</evidence>
<proteinExistence type="predicted"/>
<evidence type="ECO:0000313" key="2">
    <source>
        <dbReference type="Proteomes" id="UP000003752"/>
    </source>
</evidence>
<protein>
    <submittedName>
        <fullName evidence="1">Uncharacterized protein</fullName>
    </submittedName>
</protein>
<reference evidence="1 2" key="1">
    <citation type="submission" date="2009-01" db="EMBL/GenBank/DDBJ databases">
        <authorList>
            <person name="Qin X."/>
            <person name="Bachman B."/>
            <person name="Battles P."/>
            <person name="Bell A."/>
            <person name="Bess C."/>
            <person name="Bickham C."/>
            <person name="Chaboub L."/>
            <person name="Chen D."/>
            <person name="Coyle M."/>
            <person name="Deiros D.R."/>
            <person name="Dinh H."/>
            <person name="Forbes L."/>
            <person name="Fowler G."/>
            <person name="Francisco L."/>
            <person name="Fu Q."/>
            <person name="Gubbala S."/>
            <person name="Hale W."/>
            <person name="Han Y."/>
            <person name="Hemphill L."/>
            <person name="Highlander S.K."/>
            <person name="Hirani K."/>
            <person name="Hogues M."/>
            <person name="Jackson L."/>
            <person name="Jakkamsetti A."/>
            <person name="Javaid M."/>
            <person name="Jiang H."/>
            <person name="Korchina V."/>
            <person name="Kovar C."/>
            <person name="Lara F."/>
            <person name="Lee S."/>
            <person name="Mata R."/>
            <person name="Mathew T."/>
            <person name="Moen C."/>
            <person name="Morales K."/>
            <person name="Munidasa M."/>
            <person name="Nazareth L."/>
            <person name="Ngo R."/>
            <person name="Nguyen L."/>
            <person name="Okwuonu G."/>
            <person name="Ongeri F."/>
            <person name="Patil S."/>
            <person name="Petrosino J."/>
            <person name="Pham C."/>
            <person name="Pham P."/>
            <person name="Pu L.-L."/>
            <person name="Puazo M."/>
            <person name="Raj R."/>
            <person name="Reid J."/>
            <person name="Rouhana J."/>
            <person name="Saada N."/>
            <person name="Shang Y."/>
            <person name="Simmons D."/>
            <person name="Thornton R."/>
            <person name="Warren J."/>
            <person name="Weissenberger G."/>
            <person name="Zhang J."/>
            <person name="Zhang L."/>
            <person name="Zhou C."/>
            <person name="Zhu D."/>
            <person name="Muzny D."/>
            <person name="Worley K."/>
            <person name="Gibbs R."/>
        </authorList>
    </citation>
    <scope>NUCLEOTIDE SEQUENCE [LARGE SCALE GENOMIC DNA]</scope>
    <source>
        <strain evidence="2">ATCC 8290 / DSM 20176 / CCUG 30140 / JCM 1155 / KCTC 3500 / NBRC 15886 / NCIMB 8040 / NRRL B-1843 / 9</strain>
    </source>
</reference>
<dbReference type="Proteomes" id="UP000003752">
    <property type="component" value="Unassembled WGS sequence"/>
</dbReference>
<keyword evidence="2" id="KW-1185">Reference proteome</keyword>